<keyword evidence="7 8" id="KW-0472">Membrane</keyword>
<feature type="transmembrane region" description="Helical" evidence="8">
    <location>
        <begin position="206"/>
        <end position="223"/>
    </location>
</feature>
<dbReference type="PANTHER" id="PTHR20772">
    <property type="entry name" value="PROTEIN FMP42"/>
    <property type="match status" value="1"/>
</dbReference>
<name>A0A9K3KG92_9STRA</name>
<feature type="transmembrane region" description="Helical" evidence="8">
    <location>
        <begin position="393"/>
        <end position="413"/>
    </location>
</feature>
<organism evidence="9 10">
    <name type="scientific">Nitzschia inconspicua</name>
    <dbReference type="NCBI Taxonomy" id="303405"/>
    <lineage>
        <taxon>Eukaryota</taxon>
        <taxon>Sar</taxon>
        <taxon>Stramenopiles</taxon>
        <taxon>Ochrophyta</taxon>
        <taxon>Bacillariophyta</taxon>
        <taxon>Bacillariophyceae</taxon>
        <taxon>Bacillariophycidae</taxon>
        <taxon>Bacillariales</taxon>
        <taxon>Bacillariaceae</taxon>
        <taxon>Nitzschia</taxon>
    </lineage>
</organism>
<dbReference type="EMBL" id="JAGRRH010000025">
    <property type="protein sequence ID" value="KAG7342543.1"/>
    <property type="molecule type" value="Genomic_DNA"/>
</dbReference>
<dbReference type="PANTHER" id="PTHR20772:SF2">
    <property type="entry name" value="PROTEIN FMP42"/>
    <property type="match status" value="1"/>
</dbReference>
<evidence type="ECO:0000256" key="2">
    <source>
        <dbReference type="ARBA" id="ARBA00006595"/>
    </source>
</evidence>
<dbReference type="OrthoDB" id="330047at2759"/>
<feature type="transmembrane region" description="Helical" evidence="8">
    <location>
        <begin position="26"/>
        <end position="47"/>
    </location>
</feature>
<evidence type="ECO:0000256" key="1">
    <source>
        <dbReference type="ARBA" id="ARBA00004141"/>
    </source>
</evidence>
<keyword evidence="5" id="KW-0029">Amino-acid transport</keyword>
<dbReference type="GO" id="GO:0016020">
    <property type="term" value="C:membrane"/>
    <property type="evidence" value="ECO:0007669"/>
    <property type="project" value="UniProtKB-SubCell"/>
</dbReference>
<dbReference type="AlphaFoldDB" id="A0A9K3KG92"/>
<feature type="transmembrane region" description="Helical" evidence="8">
    <location>
        <begin position="420"/>
        <end position="439"/>
    </location>
</feature>
<evidence type="ECO:0000313" key="9">
    <source>
        <dbReference type="EMBL" id="KAG7342543.1"/>
    </source>
</evidence>
<keyword evidence="6 8" id="KW-1133">Transmembrane helix</keyword>
<feature type="transmembrane region" description="Helical" evidence="8">
    <location>
        <begin position="102"/>
        <end position="126"/>
    </location>
</feature>
<comment type="similarity">
    <text evidence="2">Belongs to the SLC43A transporter (TC 2.A.1.44) family.</text>
</comment>
<feature type="transmembrane region" description="Helical" evidence="8">
    <location>
        <begin position="515"/>
        <end position="536"/>
    </location>
</feature>
<feature type="transmembrane region" description="Helical" evidence="8">
    <location>
        <begin position="172"/>
        <end position="194"/>
    </location>
</feature>
<feature type="transmembrane region" description="Helical" evidence="8">
    <location>
        <begin position="138"/>
        <end position="165"/>
    </location>
</feature>
<reference evidence="9" key="2">
    <citation type="submission" date="2021-04" db="EMBL/GenBank/DDBJ databases">
        <authorList>
            <person name="Podell S."/>
        </authorList>
    </citation>
    <scope>NUCLEOTIDE SEQUENCE</scope>
    <source>
        <strain evidence="9">Hildebrandi</strain>
    </source>
</reference>
<evidence type="ECO:0000256" key="5">
    <source>
        <dbReference type="ARBA" id="ARBA00022970"/>
    </source>
</evidence>
<keyword evidence="10" id="KW-1185">Reference proteome</keyword>
<dbReference type="Proteomes" id="UP000693970">
    <property type="component" value="Unassembled WGS sequence"/>
</dbReference>
<evidence type="ECO:0000256" key="3">
    <source>
        <dbReference type="ARBA" id="ARBA00022448"/>
    </source>
</evidence>
<keyword evidence="4 8" id="KW-0812">Transmembrane</keyword>
<comment type="caution">
    <text evidence="9">The sequence shown here is derived from an EMBL/GenBank/DDBJ whole genome shotgun (WGS) entry which is preliminary data.</text>
</comment>
<evidence type="ECO:0000313" key="10">
    <source>
        <dbReference type="Proteomes" id="UP000693970"/>
    </source>
</evidence>
<evidence type="ECO:0000256" key="7">
    <source>
        <dbReference type="ARBA" id="ARBA00023136"/>
    </source>
</evidence>
<dbReference type="GO" id="GO:0006865">
    <property type="term" value="P:amino acid transport"/>
    <property type="evidence" value="ECO:0007669"/>
    <property type="project" value="UniProtKB-KW"/>
</dbReference>
<accession>A0A9K3KG92</accession>
<keyword evidence="3" id="KW-0813">Transport</keyword>
<comment type="subcellular location">
    <subcellularLocation>
        <location evidence="1">Membrane</location>
        <topology evidence="1">Multi-pass membrane protein</topology>
    </subcellularLocation>
</comment>
<feature type="transmembrane region" description="Helical" evidence="8">
    <location>
        <begin position="451"/>
        <end position="471"/>
    </location>
</feature>
<evidence type="ECO:0000256" key="4">
    <source>
        <dbReference type="ARBA" id="ARBA00022692"/>
    </source>
</evidence>
<evidence type="ECO:0000256" key="6">
    <source>
        <dbReference type="ARBA" id="ARBA00022989"/>
    </source>
</evidence>
<reference evidence="9" key="1">
    <citation type="journal article" date="2021" name="Sci. Rep.">
        <title>Diploid genomic architecture of Nitzschia inconspicua, an elite biomass production diatom.</title>
        <authorList>
            <person name="Oliver A."/>
            <person name="Podell S."/>
            <person name="Pinowska A."/>
            <person name="Traller J.C."/>
            <person name="Smith S.R."/>
            <person name="McClure R."/>
            <person name="Beliaev A."/>
            <person name="Bohutskyi P."/>
            <person name="Hill E.A."/>
            <person name="Rabines A."/>
            <person name="Zheng H."/>
            <person name="Allen L.Z."/>
            <person name="Kuo A."/>
            <person name="Grigoriev I.V."/>
            <person name="Allen A.E."/>
            <person name="Hazlebeck D."/>
            <person name="Allen E.E."/>
        </authorList>
    </citation>
    <scope>NUCLEOTIDE SEQUENCE</scope>
    <source>
        <strain evidence="9">Hildebrandi</strain>
    </source>
</reference>
<dbReference type="InterPro" id="IPR052599">
    <property type="entry name" value="SLC43A_AATransporter"/>
</dbReference>
<evidence type="ECO:0000256" key="8">
    <source>
        <dbReference type="SAM" id="Phobius"/>
    </source>
</evidence>
<feature type="transmembrane region" description="Helical" evidence="8">
    <location>
        <begin position="355"/>
        <end position="373"/>
    </location>
</feature>
<gene>
    <name evidence="9" type="ORF">IV203_007636</name>
</gene>
<proteinExistence type="inferred from homology"/>
<protein>
    <submittedName>
        <fullName evidence="9">Uncharacterized protein</fullName>
    </submittedName>
</protein>
<sequence>MPPTTKSQSSSSSSAAVTNASSNRNRIGLCIFATLYTFLFVGALFGWGPMQRMLESSGAFGQTCLPEEPKPCPKQSTTIIQINFVAITTNTLTPFMGQAIDIWGAPAVATYFMSPCAVLGSAIVAYTAHTNSPSSDHWYFVGFSFLGLATFCGSLLSVQVGLYFGGTLQVRIIMLLNALFDAGSVTYLFLWYMMERFDVGFETVCFGYFVLALVCYGGGIVFWNTATPVSTDLDELMLFDTDHDNNNNNDNNKLANETTPMLEITTTSEGLMDIDHPHHHHKHVSKKEVRESLREFQAAHMENPQEIRATMLSYRGGGGGGESLRATSLSSPASGTAATPSSYVLIADRSPKDQILSWPYVMLTFFFSINMVSCNWSLATAADFLASLGDEHGTYLSLFTIMQPASVFALPLVDATVHKCGFGAAFQCVNGLTFVYILIKLTSHNLNVHIVTFIMVAVVRCYLFAVTFSFLPRLLSPDAVGKGTGFLYMVGGVASFVNIPLNNMVLHTGFFPPNLLYLLLTIPTTLMAVVVQLTIAKEDKAKRQKQQQALMS</sequence>
<feature type="transmembrane region" description="Helical" evidence="8">
    <location>
        <begin position="483"/>
        <end position="503"/>
    </location>
</feature>